<evidence type="ECO:0000313" key="2">
    <source>
        <dbReference type="Proteomes" id="UP000177067"/>
    </source>
</evidence>
<sequence length="152" mass="15571">MKKDLLFLAVFGLALALVVNILSGCAVHTARPVVSSTMLDTSDGVTANGEAVFDRQVQCPSDGDCDVELVVPITDTTTVKVPAQKRGCLGAMALGGLAGTAGGAAYGSIRYPNDVEVSASRVDVWFDATWKFAAAGAGASALVTGIICYATR</sequence>
<comment type="caution">
    <text evidence="1">The sequence shown here is derived from an EMBL/GenBank/DDBJ whole genome shotgun (WGS) entry which is preliminary data.</text>
</comment>
<accession>A0A1F6LJ64</accession>
<dbReference type="PROSITE" id="PS51257">
    <property type="entry name" value="PROKAR_LIPOPROTEIN"/>
    <property type="match status" value="1"/>
</dbReference>
<reference evidence="1 2" key="1">
    <citation type="journal article" date="2016" name="Nat. Commun.">
        <title>Thousands of microbial genomes shed light on interconnected biogeochemical processes in an aquifer system.</title>
        <authorList>
            <person name="Anantharaman K."/>
            <person name="Brown C.T."/>
            <person name="Hug L.A."/>
            <person name="Sharon I."/>
            <person name="Castelle C.J."/>
            <person name="Probst A.J."/>
            <person name="Thomas B.C."/>
            <person name="Singh A."/>
            <person name="Wilkins M.J."/>
            <person name="Karaoz U."/>
            <person name="Brodie E.L."/>
            <person name="Williams K.H."/>
            <person name="Hubbard S.S."/>
            <person name="Banfield J.F."/>
        </authorList>
    </citation>
    <scope>NUCLEOTIDE SEQUENCE [LARGE SCALE GENOMIC DNA]</scope>
</reference>
<evidence type="ECO:0000313" key="1">
    <source>
        <dbReference type="EMBL" id="OGH59447.1"/>
    </source>
</evidence>
<gene>
    <name evidence="1" type="ORF">A2725_01305</name>
</gene>
<name>A0A1F6LJ64_9BACT</name>
<proteinExistence type="predicted"/>
<dbReference type="Proteomes" id="UP000177067">
    <property type="component" value="Unassembled WGS sequence"/>
</dbReference>
<dbReference type="AlphaFoldDB" id="A0A1F6LJ64"/>
<organism evidence="1 2">
    <name type="scientific">Candidatus Magasanikbacteria bacterium RIFCSPHIGHO2_01_FULL_33_34</name>
    <dbReference type="NCBI Taxonomy" id="1798671"/>
    <lineage>
        <taxon>Bacteria</taxon>
        <taxon>Candidatus Magasanikiibacteriota</taxon>
    </lineage>
</organism>
<dbReference type="EMBL" id="MFPS01000007">
    <property type="protein sequence ID" value="OGH59447.1"/>
    <property type="molecule type" value="Genomic_DNA"/>
</dbReference>
<protein>
    <submittedName>
        <fullName evidence="1">Uncharacterized protein</fullName>
    </submittedName>
</protein>